<keyword evidence="1" id="KW-0812">Transmembrane</keyword>
<dbReference type="RefSeq" id="WP_065896838.1">
    <property type="nucleotide sequence ID" value="NZ_CAXAOR010000049.1"/>
</dbReference>
<protein>
    <recommendedName>
        <fullName evidence="4">SMODS and SLOG-associating 2TM effector domain-containing protein</fullName>
    </recommendedName>
</protein>
<accession>A0A4Q7CUC2</accession>
<sequence length="184" mass="21086">MAATTTELADRWYTTQFSVRRSIRYHQRRRAFYDRLDKLSNMLSLIFGSAAIYGVLEENAKSVALVSSAIVTIVSSINLVVGSAQRGRDHTDFMRKYVELEKSMLGVECEDRLLQVQTERLNIEAEEPPVMHVLNAMCHNEMMRAMGFKKKELPKIGFFQALLAQLFDFRESSIQNPKTKSKTT</sequence>
<feature type="transmembrane region" description="Helical" evidence="1">
    <location>
        <begin position="62"/>
        <end position="81"/>
    </location>
</feature>
<dbReference type="Proteomes" id="UP000293369">
    <property type="component" value="Unassembled WGS sequence"/>
</dbReference>
<name>A0A4Q7CUC2_9PSED</name>
<dbReference type="EMBL" id="SGFE01000055">
    <property type="protein sequence ID" value="RZI29503.1"/>
    <property type="molecule type" value="Genomic_DNA"/>
</dbReference>
<keyword evidence="1" id="KW-1133">Transmembrane helix</keyword>
<evidence type="ECO:0008006" key="4">
    <source>
        <dbReference type="Google" id="ProtNLM"/>
    </source>
</evidence>
<gene>
    <name evidence="2" type="ORF">EUX57_22665</name>
</gene>
<comment type="caution">
    <text evidence="2">The sequence shown here is derived from an EMBL/GenBank/DDBJ whole genome shotgun (WGS) entry which is preliminary data.</text>
</comment>
<keyword evidence="1" id="KW-0472">Membrane</keyword>
<feature type="transmembrane region" description="Helical" evidence="1">
    <location>
        <begin position="39"/>
        <end position="56"/>
    </location>
</feature>
<evidence type="ECO:0000313" key="3">
    <source>
        <dbReference type="Proteomes" id="UP000293369"/>
    </source>
</evidence>
<reference evidence="2 3" key="1">
    <citation type="submission" date="2019-02" db="EMBL/GenBank/DDBJ databases">
        <title>Pseudomonas spp from wheat grain.</title>
        <authorList>
            <person name="Cho G.-S."/>
            <person name="Franz C.M.A.P."/>
        </authorList>
    </citation>
    <scope>NUCLEOTIDE SEQUENCE [LARGE SCALE GENOMIC DNA]</scope>
    <source>
        <strain evidence="2 3">133NRW</strain>
    </source>
</reference>
<organism evidence="2 3">
    <name type="scientific">Pseudomonas orientalis</name>
    <dbReference type="NCBI Taxonomy" id="76758"/>
    <lineage>
        <taxon>Bacteria</taxon>
        <taxon>Pseudomonadati</taxon>
        <taxon>Pseudomonadota</taxon>
        <taxon>Gammaproteobacteria</taxon>
        <taxon>Pseudomonadales</taxon>
        <taxon>Pseudomonadaceae</taxon>
        <taxon>Pseudomonas</taxon>
    </lineage>
</organism>
<evidence type="ECO:0000313" key="2">
    <source>
        <dbReference type="EMBL" id="RZI29503.1"/>
    </source>
</evidence>
<proteinExistence type="predicted"/>
<dbReference type="AlphaFoldDB" id="A0A4Q7CUC2"/>
<evidence type="ECO:0000256" key="1">
    <source>
        <dbReference type="SAM" id="Phobius"/>
    </source>
</evidence>